<sequence>MQALPNQQTVDYPSFKLVIVGDGGTGILFSIKFHLISFYCIIFTYSRRFSCSYLG</sequence>
<protein>
    <submittedName>
        <fullName evidence="2">Uncharacterized protein</fullName>
    </submittedName>
</protein>
<dbReference type="AlphaFoldDB" id="A0A822ZG92"/>
<dbReference type="EMBL" id="DUZY01000006">
    <property type="protein sequence ID" value="DAD42066.1"/>
    <property type="molecule type" value="Genomic_DNA"/>
</dbReference>
<proteinExistence type="predicted"/>
<feature type="transmembrane region" description="Helical" evidence="1">
    <location>
        <begin position="26"/>
        <end position="45"/>
    </location>
</feature>
<organism evidence="2 3">
    <name type="scientific">Nelumbo nucifera</name>
    <name type="common">Sacred lotus</name>
    <dbReference type="NCBI Taxonomy" id="4432"/>
    <lineage>
        <taxon>Eukaryota</taxon>
        <taxon>Viridiplantae</taxon>
        <taxon>Streptophyta</taxon>
        <taxon>Embryophyta</taxon>
        <taxon>Tracheophyta</taxon>
        <taxon>Spermatophyta</taxon>
        <taxon>Magnoliopsida</taxon>
        <taxon>Proteales</taxon>
        <taxon>Nelumbonaceae</taxon>
        <taxon>Nelumbo</taxon>
    </lineage>
</organism>
<accession>A0A822ZG92</accession>
<keyword evidence="3" id="KW-1185">Reference proteome</keyword>
<evidence type="ECO:0000313" key="2">
    <source>
        <dbReference type="EMBL" id="DAD42066.1"/>
    </source>
</evidence>
<dbReference type="Proteomes" id="UP000607653">
    <property type="component" value="Unassembled WGS sequence"/>
</dbReference>
<keyword evidence="1" id="KW-0472">Membrane</keyword>
<keyword evidence="1" id="KW-1133">Transmembrane helix</keyword>
<reference evidence="2 3" key="1">
    <citation type="journal article" date="2020" name="Mol. Biol. Evol.">
        <title>Distinct Expression and Methylation Patterns for Genes with Different Fates following a Single Whole-Genome Duplication in Flowering Plants.</title>
        <authorList>
            <person name="Shi T."/>
            <person name="Rahmani R.S."/>
            <person name="Gugger P.F."/>
            <person name="Wang M."/>
            <person name="Li H."/>
            <person name="Zhang Y."/>
            <person name="Li Z."/>
            <person name="Wang Q."/>
            <person name="Van de Peer Y."/>
            <person name="Marchal K."/>
            <person name="Chen J."/>
        </authorList>
    </citation>
    <scope>NUCLEOTIDE SEQUENCE [LARGE SCALE GENOMIC DNA]</scope>
    <source>
        <tissue evidence="2">Leaf</tissue>
    </source>
</reference>
<gene>
    <name evidence="2" type="ORF">HUJ06_000296</name>
</gene>
<evidence type="ECO:0000313" key="3">
    <source>
        <dbReference type="Proteomes" id="UP000607653"/>
    </source>
</evidence>
<evidence type="ECO:0000256" key="1">
    <source>
        <dbReference type="SAM" id="Phobius"/>
    </source>
</evidence>
<keyword evidence="1" id="KW-0812">Transmembrane</keyword>
<comment type="caution">
    <text evidence="2">The sequence shown here is derived from an EMBL/GenBank/DDBJ whole genome shotgun (WGS) entry which is preliminary data.</text>
</comment>
<name>A0A822ZG92_NELNU</name>